<dbReference type="Gene3D" id="2.40.160.20">
    <property type="match status" value="1"/>
</dbReference>
<evidence type="ECO:0000256" key="2">
    <source>
        <dbReference type="SAM" id="SignalP"/>
    </source>
</evidence>
<feature type="signal peptide" evidence="2">
    <location>
        <begin position="1"/>
        <end position="24"/>
    </location>
</feature>
<dbReference type="EMBL" id="SRSC01000001">
    <property type="protein sequence ID" value="TGU73959.1"/>
    <property type="molecule type" value="Genomic_DNA"/>
</dbReference>
<dbReference type="AlphaFoldDB" id="A0A4S1CJX1"/>
<dbReference type="Pfam" id="PF13505">
    <property type="entry name" value="OMP_b-brl"/>
    <property type="match status" value="1"/>
</dbReference>
<dbReference type="Proteomes" id="UP000306416">
    <property type="component" value="Unassembled WGS sequence"/>
</dbReference>
<name>A0A4S1CJX1_9BACT</name>
<proteinExistence type="predicted"/>
<reference evidence="4 5" key="1">
    <citation type="submission" date="2019-04" db="EMBL/GenBank/DDBJ databases">
        <title>Geobacter oryzae sp. nov., ferric-reducing bacteria isolated from paddy soil.</title>
        <authorList>
            <person name="Xu Z."/>
            <person name="Masuda Y."/>
            <person name="Itoh H."/>
            <person name="Senoo K."/>
        </authorList>
    </citation>
    <scope>NUCLEOTIDE SEQUENCE [LARGE SCALE GENOMIC DNA]</scope>
    <source>
        <strain evidence="4 5">Red111</strain>
    </source>
</reference>
<keyword evidence="5" id="KW-1185">Reference proteome</keyword>
<organism evidence="4 5">
    <name type="scientific">Geomonas terrae</name>
    <dbReference type="NCBI Taxonomy" id="2562681"/>
    <lineage>
        <taxon>Bacteria</taxon>
        <taxon>Pseudomonadati</taxon>
        <taxon>Thermodesulfobacteriota</taxon>
        <taxon>Desulfuromonadia</taxon>
        <taxon>Geobacterales</taxon>
        <taxon>Geobacteraceae</taxon>
        <taxon>Geomonas</taxon>
    </lineage>
</organism>
<dbReference type="SUPFAM" id="SSF56925">
    <property type="entry name" value="OMPA-like"/>
    <property type="match status" value="1"/>
</dbReference>
<dbReference type="InterPro" id="IPR027385">
    <property type="entry name" value="Beta-barrel_OMP"/>
</dbReference>
<keyword evidence="1 2" id="KW-0732">Signal</keyword>
<dbReference type="InterPro" id="IPR011250">
    <property type="entry name" value="OMP/PagP_B-barrel"/>
</dbReference>
<accession>A0A4S1CJX1</accession>
<comment type="caution">
    <text evidence="4">The sequence shown here is derived from an EMBL/GenBank/DDBJ whole genome shotgun (WGS) entry which is preliminary data.</text>
</comment>
<feature type="chain" id="PRO_5020703994" description="Outer membrane protein beta-barrel domain-containing protein" evidence="2">
    <location>
        <begin position="25"/>
        <end position="212"/>
    </location>
</feature>
<sequence>MRSAGMRMALSGVITLLAVSTAAADSAYFSVKGGAFLPSGKEHGTANSLKSFDTGYAAEVAFGYRPESYAALELGTGVYSASGTVTDSVARSEKTLYGVPVTLTAKAILELEKLELFAGAGAGYYFTFIDQKLSFTNGGIAPVDESSHGSALGYHLVAGGDLKLSENFRLGADFKWFSVKPDLELTDAQNVKKSSSWDLGGTTVSLGFKYLY</sequence>
<evidence type="ECO:0000313" key="5">
    <source>
        <dbReference type="Proteomes" id="UP000306416"/>
    </source>
</evidence>
<evidence type="ECO:0000256" key="1">
    <source>
        <dbReference type="ARBA" id="ARBA00022729"/>
    </source>
</evidence>
<protein>
    <recommendedName>
        <fullName evidence="3">Outer membrane protein beta-barrel domain-containing protein</fullName>
    </recommendedName>
</protein>
<evidence type="ECO:0000313" key="4">
    <source>
        <dbReference type="EMBL" id="TGU73959.1"/>
    </source>
</evidence>
<gene>
    <name evidence="4" type="ORF">E4633_00350</name>
</gene>
<evidence type="ECO:0000259" key="3">
    <source>
        <dbReference type="Pfam" id="PF13505"/>
    </source>
</evidence>
<dbReference type="RefSeq" id="WP_135868303.1">
    <property type="nucleotide sequence ID" value="NZ_SRSC01000001.1"/>
</dbReference>
<feature type="domain" description="Outer membrane protein beta-barrel" evidence="3">
    <location>
        <begin position="13"/>
        <end position="190"/>
    </location>
</feature>